<reference evidence="1 2" key="1">
    <citation type="submission" date="2019-07" db="EMBL/GenBank/DDBJ databases">
        <title>Serratia strains were isolated from fresh produce.</title>
        <authorList>
            <person name="Cho G.-S."/>
            <person name="Stein M."/>
            <person name="Lee W."/>
            <person name="Suh S.H."/>
            <person name="Franz C.M.A.P."/>
        </authorList>
    </citation>
    <scope>NUCLEOTIDE SEQUENCE [LARGE SCALE GENOMIC DNA]</scope>
    <source>
        <strain evidence="1 2">S17</strain>
    </source>
</reference>
<dbReference type="RefSeq" id="WP_049866682.1">
    <property type="nucleotide sequence ID" value="NZ_CP060276.1"/>
</dbReference>
<dbReference type="EMBL" id="VOUP01000002">
    <property type="protein sequence ID" value="TXE31674.1"/>
    <property type="molecule type" value="Genomic_DNA"/>
</dbReference>
<proteinExistence type="predicted"/>
<name>A0A9X9C449_9GAMM</name>
<comment type="caution">
    <text evidence="1">The sequence shown here is derived from an EMBL/GenBank/DDBJ whole genome shotgun (WGS) entry which is preliminary data.</text>
</comment>
<dbReference type="Proteomes" id="UP000321307">
    <property type="component" value="Unassembled WGS sequence"/>
</dbReference>
<protein>
    <submittedName>
        <fullName evidence="1">Uncharacterized protein</fullName>
    </submittedName>
</protein>
<accession>A0A9X9C449</accession>
<dbReference type="AlphaFoldDB" id="A0A9X9C449"/>
<sequence length="78" mass="8659">MKKSLWIVLFLLLTLLLLRYLPDGIFDSFVSNNIEINGDGEIGMNNFDSAVIAIKLGVSAIIAAVVLTVCRRLVRKPR</sequence>
<evidence type="ECO:0000313" key="1">
    <source>
        <dbReference type="EMBL" id="TXE31674.1"/>
    </source>
</evidence>
<evidence type="ECO:0000313" key="2">
    <source>
        <dbReference type="Proteomes" id="UP000321307"/>
    </source>
</evidence>
<organism evidence="1 2">
    <name type="scientific">Serratia ureilytica</name>
    <dbReference type="NCBI Taxonomy" id="300181"/>
    <lineage>
        <taxon>Bacteria</taxon>
        <taxon>Pseudomonadati</taxon>
        <taxon>Pseudomonadota</taxon>
        <taxon>Gammaproteobacteria</taxon>
        <taxon>Enterobacterales</taxon>
        <taxon>Yersiniaceae</taxon>
        <taxon>Serratia</taxon>
    </lineage>
</organism>
<gene>
    <name evidence="1" type="ORF">FOT63_04780</name>
</gene>